<accession>A0ABS2SYR2</accession>
<proteinExistence type="predicted"/>
<keyword evidence="2" id="KW-1185">Reference proteome</keyword>
<evidence type="ECO:0000313" key="1">
    <source>
        <dbReference type="EMBL" id="MBM7840668.1"/>
    </source>
</evidence>
<gene>
    <name evidence="1" type="ORF">JOC54_003961</name>
</gene>
<evidence type="ECO:0000313" key="2">
    <source>
        <dbReference type="Proteomes" id="UP001179280"/>
    </source>
</evidence>
<keyword evidence="1" id="KW-0378">Hydrolase</keyword>
<dbReference type="CDD" id="cd00586">
    <property type="entry name" value="4HBT"/>
    <property type="match status" value="1"/>
</dbReference>
<dbReference type="EMBL" id="JAFBCV010000016">
    <property type="protein sequence ID" value="MBM7840668.1"/>
    <property type="molecule type" value="Genomic_DNA"/>
</dbReference>
<dbReference type="Proteomes" id="UP001179280">
    <property type="component" value="Unassembled WGS sequence"/>
</dbReference>
<dbReference type="Pfam" id="PF13279">
    <property type="entry name" value="4HBT_2"/>
    <property type="match status" value="1"/>
</dbReference>
<dbReference type="SUPFAM" id="SSF54637">
    <property type="entry name" value="Thioesterase/thiol ester dehydrase-isomerase"/>
    <property type="match status" value="1"/>
</dbReference>
<dbReference type="EC" id="3.1.2.-" evidence="1"/>
<name>A0ABS2SYR2_9BACI</name>
<comment type="caution">
    <text evidence="1">The sequence shown here is derived from an EMBL/GenBank/DDBJ whole genome shotgun (WGS) entry which is preliminary data.</text>
</comment>
<dbReference type="InterPro" id="IPR029069">
    <property type="entry name" value="HotDog_dom_sf"/>
</dbReference>
<dbReference type="RefSeq" id="WP_204468388.1">
    <property type="nucleotide sequence ID" value="NZ_JAFBCV010000016.1"/>
</dbReference>
<protein>
    <submittedName>
        <fullName evidence="1">Acyl-CoA thioester hydrolase</fullName>
        <ecNumber evidence="1">3.1.2.-</ecNumber>
    </submittedName>
</protein>
<sequence>MSDQTYNWQGSVLPEWVDYNGHMNDAEYARVFSIALEELMAYIELGEAGRAQHQYTIFTLESHIKYLKEAHEKESLSTTVLVLDRDSKRLHLWVELMNQAGQVVATSEQLIMGMSQETGRPAPFPEAVEARVAQLPHAGTEWPNGANTVMGIRRK</sequence>
<organism evidence="1 2">
    <name type="scientific">Shouchella xiaoxiensis</name>
    <dbReference type="NCBI Taxonomy" id="766895"/>
    <lineage>
        <taxon>Bacteria</taxon>
        <taxon>Bacillati</taxon>
        <taxon>Bacillota</taxon>
        <taxon>Bacilli</taxon>
        <taxon>Bacillales</taxon>
        <taxon>Bacillaceae</taxon>
        <taxon>Shouchella</taxon>
    </lineage>
</organism>
<reference evidence="1" key="1">
    <citation type="submission" date="2021-01" db="EMBL/GenBank/DDBJ databases">
        <title>Genomic Encyclopedia of Type Strains, Phase IV (KMG-IV): sequencing the most valuable type-strain genomes for metagenomic binning, comparative biology and taxonomic classification.</title>
        <authorList>
            <person name="Goeker M."/>
        </authorList>
    </citation>
    <scope>NUCLEOTIDE SEQUENCE</scope>
    <source>
        <strain evidence="1">DSM 21943</strain>
    </source>
</reference>
<dbReference type="Gene3D" id="3.10.129.10">
    <property type="entry name" value="Hotdog Thioesterase"/>
    <property type="match status" value="1"/>
</dbReference>
<dbReference type="GO" id="GO:0016787">
    <property type="term" value="F:hydrolase activity"/>
    <property type="evidence" value="ECO:0007669"/>
    <property type="project" value="UniProtKB-KW"/>
</dbReference>